<dbReference type="InterPro" id="IPR017441">
    <property type="entry name" value="Protein_kinase_ATP_BS"/>
</dbReference>
<keyword evidence="7" id="KW-0677">Repeat</keyword>
<keyword evidence="2" id="KW-0723">Serine/threonine-protein kinase</keyword>
<dbReference type="InterPro" id="IPR008271">
    <property type="entry name" value="Ser/Thr_kinase_AS"/>
</dbReference>
<evidence type="ECO:0000256" key="5">
    <source>
        <dbReference type="ARBA" id="ARBA00022692"/>
    </source>
</evidence>
<feature type="binding site" evidence="15">
    <location>
        <position position="133"/>
    </location>
    <ligand>
        <name>ATP</name>
        <dbReference type="ChEBI" id="CHEBI:30616"/>
    </ligand>
</feature>
<dbReference type="AlphaFoldDB" id="A0A8X8CJE6"/>
<keyword evidence="11" id="KW-1133">Transmembrane helix</keyword>
<organism evidence="18 19">
    <name type="scientific">Populus tomentosa</name>
    <name type="common">Chinese white poplar</name>
    <dbReference type="NCBI Taxonomy" id="118781"/>
    <lineage>
        <taxon>Eukaryota</taxon>
        <taxon>Viridiplantae</taxon>
        <taxon>Streptophyta</taxon>
        <taxon>Embryophyta</taxon>
        <taxon>Tracheophyta</taxon>
        <taxon>Spermatophyta</taxon>
        <taxon>Magnoliopsida</taxon>
        <taxon>eudicotyledons</taxon>
        <taxon>Gunneridae</taxon>
        <taxon>Pentapetalae</taxon>
        <taxon>rosids</taxon>
        <taxon>fabids</taxon>
        <taxon>Malpighiales</taxon>
        <taxon>Salicaceae</taxon>
        <taxon>Saliceae</taxon>
        <taxon>Populus</taxon>
    </lineage>
</organism>
<keyword evidence="14" id="KW-0325">Glycoprotein</keyword>
<dbReference type="CDD" id="cd14066">
    <property type="entry name" value="STKc_IRAK"/>
    <property type="match status" value="1"/>
</dbReference>
<evidence type="ECO:0000256" key="14">
    <source>
        <dbReference type="ARBA" id="ARBA00023180"/>
    </source>
</evidence>
<evidence type="ECO:0000256" key="4">
    <source>
        <dbReference type="ARBA" id="ARBA00022679"/>
    </source>
</evidence>
<gene>
    <name evidence="18" type="ORF">POTOM_039823</name>
</gene>
<dbReference type="Proteomes" id="UP000886885">
    <property type="component" value="Chromosome 11A"/>
</dbReference>
<keyword evidence="3" id="KW-0597">Phosphoprotein</keyword>
<keyword evidence="5" id="KW-0812">Transmembrane</keyword>
<feature type="region of interest" description="Disordered" evidence="16">
    <location>
        <begin position="468"/>
        <end position="504"/>
    </location>
</feature>
<evidence type="ECO:0000256" key="12">
    <source>
        <dbReference type="ARBA" id="ARBA00023136"/>
    </source>
</evidence>
<proteinExistence type="predicted"/>
<evidence type="ECO:0000313" key="18">
    <source>
        <dbReference type="EMBL" id="KAG6756395.1"/>
    </source>
</evidence>
<feature type="compositionally biased region" description="Low complexity" evidence="16">
    <location>
        <begin position="490"/>
        <end position="503"/>
    </location>
</feature>
<evidence type="ECO:0000256" key="10">
    <source>
        <dbReference type="ARBA" id="ARBA00022840"/>
    </source>
</evidence>
<evidence type="ECO:0000256" key="3">
    <source>
        <dbReference type="ARBA" id="ARBA00022553"/>
    </source>
</evidence>
<evidence type="ECO:0000256" key="16">
    <source>
        <dbReference type="SAM" id="MobiDB-lite"/>
    </source>
</evidence>
<evidence type="ECO:0000256" key="11">
    <source>
        <dbReference type="ARBA" id="ARBA00022989"/>
    </source>
</evidence>
<dbReference type="PROSITE" id="PS50011">
    <property type="entry name" value="PROTEIN_KINASE_DOM"/>
    <property type="match status" value="1"/>
</dbReference>
<dbReference type="FunFam" id="3.30.200.20:FF:000225">
    <property type="entry name" value="cold-responsive protein kinase 1"/>
    <property type="match status" value="1"/>
</dbReference>
<dbReference type="GO" id="GO:0016020">
    <property type="term" value="C:membrane"/>
    <property type="evidence" value="ECO:0007669"/>
    <property type="project" value="UniProtKB-SubCell"/>
</dbReference>
<evidence type="ECO:0000256" key="9">
    <source>
        <dbReference type="ARBA" id="ARBA00022777"/>
    </source>
</evidence>
<keyword evidence="12" id="KW-0472">Membrane</keyword>
<keyword evidence="8 15" id="KW-0547">Nucleotide-binding</keyword>
<accession>A0A8X8CJE6</accession>
<dbReference type="PANTHER" id="PTHR47973">
    <property type="entry name" value="CYSTEINE-RICH RECEPTOR-LIKE PROTEIN KINASE 3"/>
    <property type="match status" value="1"/>
</dbReference>
<evidence type="ECO:0000256" key="2">
    <source>
        <dbReference type="ARBA" id="ARBA00022527"/>
    </source>
</evidence>
<dbReference type="OrthoDB" id="4062651at2759"/>
<sequence>MLMFFLLSNLNDRISTRLFLSPSSASACITTCFDLSISATAIGQHQPTQAFVHPNNLLMNCFSCFCKRKGVSRATQTTEVDDEVSWAQNTCSYSYRELRMATDNFNPANKVGEGGFGSVYKGMLKDGTMAAVKVLSAESRQGLKEFLTEIKVIADIEHNNLVKLYGYCAEGNHRILVYGYLKNNSLAQTLLGGGHSNIQFNWPTRRKICVGVARGLAFLHEEVQPHIVHRDIKASNVLLDDELEPKISDFGLAKLFPANLTHISTNVAGTAGYLAPEYAIRGQLTRKADIYSFGVLLLEIVSGRSNTNRRFPLEEQYLVEKAAFALATLGFLSLLSSCKWTKSSFSNDHFKLKRQPSKPSRINAHFCSMLDGSSAHFKLETPFHLQSTILVWEFYQKQELVNLVDTSLAGDYDVEEACNYLKIGLLCIQDVPKQRPSMSTVVMMLMGEIEVNDKISRPGLLSELKSFEGDKMPKHKGGKDQNNKREMKNSSSTSGMVESSSSSLGVDASYATMTFSSIYDRDN</sequence>
<dbReference type="GO" id="GO:0004674">
    <property type="term" value="F:protein serine/threonine kinase activity"/>
    <property type="evidence" value="ECO:0007669"/>
    <property type="project" value="UniProtKB-KW"/>
</dbReference>
<dbReference type="FunFam" id="1.10.510.10:FF:000044">
    <property type="entry name" value="Putative LRR receptor-like serine/threonine-protein kinase"/>
    <property type="match status" value="1"/>
</dbReference>
<evidence type="ECO:0000256" key="6">
    <source>
        <dbReference type="ARBA" id="ARBA00022729"/>
    </source>
</evidence>
<evidence type="ECO:0000313" key="19">
    <source>
        <dbReference type="Proteomes" id="UP000886885"/>
    </source>
</evidence>
<comment type="subcellular location">
    <subcellularLocation>
        <location evidence="1">Membrane</location>
        <topology evidence="1">Single-pass membrane protein</topology>
    </subcellularLocation>
</comment>
<evidence type="ECO:0000259" key="17">
    <source>
        <dbReference type="PROSITE" id="PS50011"/>
    </source>
</evidence>
<keyword evidence="13" id="KW-0675">Receptor</keyword>
<feature type="domain" description="Protein kinase" evidence="17">
    <location>
        <begin position="105"/>
        <end position="446"/>
    </location>
</feature>
<feature type="compositionally biased region" description="Basic and acidic residues" evidence="16">
    <location>
        <begin position="468"/>
        <end position="488"/>
    </location>
</feature>
<evidence type="ECO:0000256" key="15">
    <source>
        <dbReference type="PROSITE-ProRule" id="PRU10141"/>
    </source>
</evidence>
<name>A0A8X8CJE6_POPTO</name>
<keyword evidence="19" id="KW-1185">Reference proteome</keyword>
<protein>
    <recommendedName>
        <fullName evidence="17">Protein kinase domain-containing protein</fullName>
    </recommendedName>
</protein>
<reference evidence="18" key="1">
    <citation type="journal article" date="2020" name="bioRxiv">
        <title>Hybrid origin of Populus tomentosa Carr. identified through genome sequencing and phylogenomic analysis.</title>
        <authorList>
            <person name="An X."/>
            <person name="Gao K."/>
            <person name="Chen Z."/>
            <person name="Li J."/>
            <person name="Yang X."/>
            <person name="Yang X."/>
            <person name="Zhou J."/>
            <person name="Guo T."/>
            <person name="Zhao T."/>
            <person name="Huang S."/>
            <person name="Miao D."/>
            <person name="Khan W.U."/>
            <person name="Rao P."/>
            <person name="Ye M."/>
            <person name="Lei B."/>
            <person name="Liao W."/>
            <person name="Wang J."/>
            <person name="Ji L."/>
            <person name="Li Y."/>
            <person name="Guo B."/>
            <person name="Mustafa N.S."/>
            <person name="Li S."/>
            <person name="Yun Q."/>
            <person name="Keller S.R."/>
            <person name="Mao J."/>
            <person name="Zhang R."/>
            <person name="Strauss S.H."/>
        </authorList>
    </citation>
    <scope>NUCLEOTIDE SEQUENCE</scope>
    <source>
        <strain evidence="18">GM15</strain>
        <tissue evidence="18">Leaf</tissue>
    </source>
</reference>
<dbReference type="SMART" id="SM00220">
    <property type="entry name" value="S_TKc"/>
    <property type="match status" value="1"/>
</dbReference>
<evidence type="ECO:0000256" key="13">
    <source>
        <dbReference type="ARBA" id="ARBA00023170"/>
    </source>
</evidence>
<evidence type="ECO:0000256" key="7">
    <source>
        <dbReference type="ARBA" id="ARBA00022737"/>
    </source>
</evidence>
<dbReference type="Pfam" id="PF00069">
    <property type="entry name" value="Pkinase"/>
    <property type="match status" value="1"/>
</dbReference>
<dbReference type="InterPro" id="IPR000719">
    <property type="entry name" value="Prot_kinase_dom"/>
</dbReference>
<dbReference type="InterPro" id="IPR052059">
    <property type="entry name" value="CR_Ser/Thr_kinase"/>
</dbReference>
<dbReference type="PROSITE" id="PS00107">
    <property type="entry name" value="PROTEIN_KINASE_ATP"/>
    <property type="match status" value="1"/>
</dbReference>
<keyword evidence="6" id="KW-0732">Signal</keyword>
<dbReference type="GO" id="GO:0005524">
    <property type="term" value="F:ATP binding"/>
    <property type="evidence" value="ECO:0007669"/>
    <property type="project" value="UniProtKB-UniRule"/>
</dbReference>
<keyword evidence="9" id="KW-0418">Kinase</keyword>
<keyword evidence="10 15" id="KW-0067">ATP-binding</keyword>
<comment type="caution">
    <text evidence="18">The sequence shown here is derived from an EMBL/GenBank/DDBJ whole genome shotgun (WGS) entry which is preliminary data.</text>
</comment>
<evidence type="ECO:0000256" key="1">
    <source>
        <dbReference type="ARBA" id="ARBA00004167"/>
    </source>
</evidence>
<evidence type="ECO:0000256" key="8">
    <source>
        <dbReference type="ARBA" id="ARBA00022741"/>
    </source>
</evidence>
<dbReference type="PROSITE" id="PS00108">
    <property type="entry name" value="PROTEIN_KINASE_ST"/>
    <property type="match status" value="1"/>
</dbReference>
<keyword evidence="4" id="KW-0808">Transferase</keyword>
<dbReference type="EMBL" id="JAAWWB010000021">
    <property type="protein sequence ID" value="KAG6756395.1"/>
    <property type="molecule type" value="Genomic_DNA"/>
</dbReference>